<proteinExistence type="predicted"/>
<evidence type="ECO:0000313" key="2">
    <source>
        <dbReference type="EMBL" id="ANO58227.1"/>
    </source>
</evidence>
<name>A0A1B0Z205_9PROT</name>
<dbReference type="Gene3D" id="3.30.1380.10">
    <property type="match status" value="1"/>
</dbReference>
<dbReference type="EMBL" id="KT997802">
    <property type="protein sequence ID" value="ANO58227.1"/>
    <property type="molecule type" value="Genomic_DNA"/>
</dbReference>
<dbReference type="Pfam" id="PF08291">
    <property type="entry name" value="Peptidase_M15_3"/>
    <property type="match status" value="1"/>
</dbReference>
<sequence>MSTFIRKPGDWDPSWVNFKPEEFRCSHCQALNIHSDIMDLLQEARGELGPLSITSGYRCGIHNAQVSKTGIEGPHTTGKAIDISVRDSQHRKELITYFAPLVTGLGIAKSFIHVDLLNTEDGFEMRPNSWVY</sequence>
<organism evidence="2">
    <name type="scientific">uncultured Alphaproteobacteria bacterium</name>
    <dbReference type="NCBI Taxonomy" id="91750"/>
    <lineage>
        <taxon>Bacteria</taxon>
        <taxon>Pseudomonadati</taxon>
        <taxon>Pseudomonadota</taxon>
        <taxon>Alphaproteobacteria</taxon>
        <taxon>environmental samples</taxon>
    </lineage>
</organism>
<dbReference type="EMBL" id="KT997882">
    <property type="protein sequence ID" value="ANO58408.1"/>
    <property type="molecule type" value="Genomic_DNA"/>
</dbReference>
<protein>
    <submittedName>
        <fullName evidence="2">Peptidase M15A</fullName>
    </submittedName>
</protein>
<dbReference type="SUPFAM" id="SSF55166">
    <property type="entry name" value="Hedgehog/DD-peptidase"/>
    <property type="match status" value="1"/>
</dbReference>
<dbReference type="InterPro" id="IPR013230">
    <property type="entry name" value="Peptidase_M15A_C"/>
</dbReference>
<dbReference type="AlphaFoldDB" id="A0A1B0Z205"/>
<reference evidence="2" key="1">
    <citation type="submission" date="2015-11" db="EMBL/GenBank/DDBJ databases">
        <title>Genomes of Abundant and Widespread Viruses from the Deep Ocean.</title>
        <authorList>
            <person name="Mizuno C.M."/>
            <person name="Ghai R."/>
            <person name="Saghai A."/>
            <person name="Lopez-Garcia P."/>
            <person name="Rodriguez-Valera F."/>
        </authorList>
    </citation>
    <scope>NUCLEOTIDE SEQUENCE</scope>
</reference>
<accession>A0A1B0Z205</accession>
<feature type="domain" description="Peptidase M15A C-terminal" evidence="1">
    <location>
        <begin position="19"/>
        <end position="115"/>
    </location>
</feature>
<evidence type="ECO:0000259" key="1">
    <source>
        <dbReference type="Pfam" id="PF08291"/>
    </source>
</evidence>
<dbReference type="InterPro" id="IPR009045">
    <property type="entry name" value="Zn_M74/Hedgehog-like"/>
</dbReference>